<gene>
    <name evidence="2" type="ORF">COCSUDRAFT_64251</name>
</gene>
<feature type="region of interest" description="Disordered" evidence="1">
    <location>
        <begin position="147"/>
        <end position="214"/>
    </location>
</feature>
<sequence>MASPPGSGASTHALAPLGSLPATNEANGMGTISLVTNGGSAEQHALDDRSFLASDQFRKIQSTAQQALAQCMELGLHVLPIHSAQQRDMLAAKLVEAAYLGVSSAASCRDLGAPLPALSALTRQHPQQLEPYAHSGITSHGPVYESLERDRSTSHGPGSEGVPGPQHASPQGGSEAVDGTRKRRAEAPPELPGSQPKRQQTEQGPAEQLAVSSAAPAGNVASLMTNLEQEVSQDLAQWSETRNAGILDSISAKIEGANAELQSRVAAAEPAQSPAQAATEQQAQAAALAKIDAINSRLAQAGVAPHVVPAAAPSLSDALTVKFAAANASFMQAMPAASSCAASSSGLPSLPAPGSSVAAASAAPGAVPDAARLAALDAKLAQFQQATPPTSGGATSAPARSDSLALLDAKLARYGSVPAGPSKLPVNGLYQSTLHGPSMGYAPGVAPGVFPATSTGMLPGAGLLGAGRPTMTSVPGSWGGQASGAQLAWQQPGGGAMHAHPSAMPGVNASPMPSMPRGALHNGVGLHPMGSPLTPGFRGPTGAVAGSRPMNGPDMKARLQQEALARLQQVNKGWRS</sequence>
<dbReference type="RefSeq" id="XP_005652024.1">
    <property type="nucleotide sequence ID" value="XM_005651967.1"/>
</dbReference>
<accession>I0ZA11</accession>
<comment type="caution">
    <text evidence="2">The sequence shown here is derived from an EMBL/GenBank/DDBJ whole genome shotgun (WGS) entry which is preliminary data.</text>
</comment>
<protein>
    <submittedName>
        <fullName evidence="2">Uncharacterized protein</fullName>
    </submittedName>
</protein>
<proteinExistence type="predicted"/>
<dbReference type="OrthoDB" id="10576173at2759"/>
<organism evidence="2 3">
    <name type="scientific">Coccomyxa subellipsoidea (strain C-169)</name>
    <name type="common">Green microalga</name>
    <dbReference type="NCBI Taxonomy" id="574566"/>
    <lineage>
        <taxon>Eukaryota</taxon>
        <taxon>Viridiplantae</taxon>
        <taxon>Chlorophyta</taxon>
        <taxon>core chlorophytes</taxon>
        <taxon>Trebouxiophyceae</taxon>
        <taxon>Trebouxiophyceae incertae sedis</taxon>
        <taxon>Coccomyxaceae</taxon>
        <taxon>Coccomyxa</taxon>
        <taxon>Coccomyxa subellipsoidea</taxon>
    </lineage>
</organism>
<feature type="region of interest" description="Disordered" evidence="1">
    <location>
        <begin position="1"/>
        <end position="20"/>
    </location>
</feature>
<dbReference type="Proteomes" id="UP000007264">
    <property type="component" value="Unassembled WGS sequence"/>
</dbReference>
<evidence type="ECO:0000313" key="3">
    <source>
        <dbReference type="Proteomes" id="UP000007264"/>
    </source>
</evidence>
<evidence type="ECO:0000313" key="2">
    <source>
        <dbReference type="EMBL" id="EIE27480.1"/>
    </source>
</evidence>
<reference evidence="2 3" key="1">
    <citation type="journal article" date="2012" name="Genome Biol.">
        <title>The genome of the polar eukaryotic microalga coccomyxa subellipsoidea reveals traits of cold adaptation.</title>
        <authorList>
            <person name="Blanc G."/>
            <person name="Agarkova I."/>
            <person name="Grimwood J."/>
            <person name="Kuo A."/>
            <person name="Brueggeman A."/>
            <person name="Dunigan D."/>
            <person name="Gurnon J."/>
            <person name="Ladunga I."/>
            <person name="Lindquist E."/>
            <person name="Lucas S."/>
            <person name="Pangilinan J."/>
            <person name="Proschold T."/>
            <person name="Salamov A."/>
            <person name="Schmutz J."/>
            <person name="Weeks D."/>
            <person name="Yamada T."/>
            <person name="Claverie J.M."/>
            <person name="Grigoriev I."/>
            <person name="Van Etten J."/>
            <person name="Lomsadze A."/>
            <person name="Borodovsky M."/>
        </authorList>
    </citation>
    <scope>NUCLEOTIDE SEQUENCE [LARGE SCALE GENOMIC DNA]</scope>
    <source>
        <strain evidence="2 3">C-169</strain>
    </source>
</reference>
<dbReference type="EMBL" id="AGSI01000001">
    <property type="protein sequence ID" value="EIE27480.1"/>
    <property type="molecule type" value="Genomic_DNA"/>
</dbReference>
<dbReference type="AlphaFoldDB" id="I0ZA11"/>
<dbReference type="KEGG" id="csl:COCSUDRAFT_64251"/>
<dbReference type="GeneID" id="17045495"/>
<name>I0ZA11_COCSC</name>
<keyword evidence="3" id="KW-1185">Reference proteome</keyword>
<evidence type="ECO:0000256" key="1">
    <source>
        <dbReference type="SAM" id="MobiDB-lite"/>
    </source>
</evidence>